<evidence type="ECO:0000256" key="1">
    <source>
        <dbReference type="SAM" id="MobiDB-lite"/>
    </source>
</evidence>
<reference evidence="4" key="1">
    <citation type="journal article" date="2017" name="Genome Biol.">
        <title>Comparative genomics reveals high biological diversity and specific adaptations in the industrially and medically important fungal genus Aspergillus.</title>
        <authorList>
            <person name="de Vries R.P."/>
            <person name="Riley R."/>
            <person name="Wiebenga A."/>
            <person name="Aguilar-Osorio G."/>
            <person name="Amillis S."/>
            <person name="Uchima C.A."/>
            <person name="Anderluh G."/>
            <person name="Asadollahi M."/>
            <person name="Askin M."/>
            <person name="Barry K."/>
            <person name="Battaglia E."/>
            <person name="Bayram O."/>
            <person name="Benocci T."/>
            <person name="Braus-Stromeyer S.A."/>
            <person name="Caldana C."/>
            <person name="Canovas D."/>
            <person name="Cerqueira G.C."/>
            <person name="Chen F."/>
            <person name="Chen W."/>
            <person name="Choi C."/>
            <person name="Clum A."/>
            <person name="Dos Santos R.A."/>
            <person name="Damasio A.R."/>
            <person name="Diallinas G."/>
            <person name="Emri T."/>
            <person name="Fekete E."/>
            <person name="Flipphi M."/>
            <person name="Freyberg S."/>
            <person name="Gallo A."/>
            <person name="Gournas C."/>
            <person name="Habgood R."/>
            <person name="Hainaut M."/>
            <person name="Harispe M.L."/>
            <person name="Henrissat B."/>
            <person name="Hilden K.S."/>
            <person name="Hope R."/>
            <person name="Hossain A."/>
            <person name="Karabika E."/>
            <person name="Karaffa L."/>
            <person name="Karanyi Z."/>
            <person name="Krasevec N."/>
            <person name="Kuo A."/>
            <person name="Kusch H."/>
            <person name="LaButti K."/>
            <person name="Lagendijk E.L."/>
            <person name="Lapidus A."/>
            <person name="Levasseur A."/>
            <person name="Lindquist E."/>
            <person name="Lipzen A."/>
            <person name="Logrieco A.F."/>
            <person name="MacCabe A."/>
            <person name="Maekelae M.R."/>
            <person name="Malavazi I."/>
            <person name="Melin P."/>
            <person name="Meyer V."/>
            <person name="Mielnichuk N."/>
            <person name="Miskei M."/>
            <person name="Molnar A.P."/>
            <person name="Mule G."/>
            <person name="Ngan C.Y."/>
            <person name="Orejas M."/>
            <person name="Orosz E."/>
            <person name="Ouedraogo J.P."/>
            <person name="Overkamp K.M."/>
            <person name="Park H.-S."/>
            <person name="Perrone G."/>
            <person name="Piumi F."/>
            <person name="Punt P.J."/>
            <person name="Ram A.F."/>
            <person name="Ramon A."/>
            <person name="Rauscher S."/>
            <person name="Record E."/>
            <person name="Riano-Pachon D.M."/>
            <person name="Robert V."/>
            <person name="Roehrig J."/>
            <person name="Ruller R."/>
            <person name="Salamov A."/>
            <person name="Salih N.S."/>
            <person name="Samson R.A."/>
            <person name="Sandor E."/>
            <person name="Sanguinetti M."/>
            <person name="Schuetze T."/>
            <person name="Sepcic K."/>
            <person name="Shelest E."/>
            <person name="Sherlock G."/>
            <person name="Sophianopoulou V."/>
            <person name="Squina F.M."/>
            <person name="Sun H."/>
            <person name="Susca A."/>
            <person name="Todd R.B."/>
            <person name="Tsang A."/>
            <person name="Unkles S.E."/>
            <person name="van de Wiele N."/>
            <person name="van Rossen-Uffink D."/>
            <person name="Oliveira J.V."/>
            <person name="Vesth T.C."/>
            <person name="Visser J."/>
            <person name="Yu J.-H."/>
            <person name="Zhou M."/>
            <person name="Andersen M.R."/>
            <person name="Archer D.B."/>
            <person name="Baker S.E."/>
            <person name="Benoit I."/>
            <person name="Brakhage A.A."/>
            <person name="Braus G.H."/>
            <person name="Fischer R."/>
            <person name="Frisvad J.C."/>
            <person name="Goldman G.H."/>
            <person name="Houbraken J."/>
            <person name="Oakley B."/>
            <person name="Pocsi I."/>
            <person name="Scazzocchio C."/>
            <person name="Seiboth B."/>
            <person name="vanKuyk P.A."/>
            <person name="Wortman J."/>
            <person name="Dyer P.S."/>
            <person name="Grigoriev I.V."/>
        </authorList>
    </citation>
    <scope>NUCLEOTIDE SEQUENCE [LARGE SCALE GENOMIC DNA]</scope>
    <source>
        <strain evidence="4">CBS 506.65</strain>
    </source>
</reference>
<evidence type="ECO:0000313" key="4">
    <source>
        <dbReference type="Proteomes" id="UP000184188"/>
    </source>
</evidence>
<dbReference type="RefSeq" id="XP_022582986.1">
    <property type="nucleotide sequence ID" value="XM_022729011.1"/>
</dbReference>
<organism evidence="3 4">
    <name type="scientific">Penicilliopsis zonata CBS 506.65</name>
    <dbReference type="NCBI Taxonomy" id="1073090"/>
    <lineage>
        <taxon>Eukaryota</taxon>
        <taxon>Fungi</taxon>
        <taxon>Dikarya</taxon>
        <taxon>Ascomycota</taxon>
        <taxon>Pezizomycotina</taxon>
        <taxon>Eurotiomycetes</taxon>
        <taxon>Eurotiomycetidae</taxon>
        <taxon>Eurotiales</taxon>
        <taxon>Aspergillaceae</taxon>
        <taxon>Penicilliopsis</taxon>
    </lineage>
</organism>
<dbReference type="VEuPathDB" id="FungiDB:ASPZODRAFT_61778"/>
<dbReference type="STRING" id="1073090.A0A1L9SMY3"/>
<feature type="transmembrane region" description="Helical" evidence="2">
    <location>
        <begin position="12"/>
        <end position="37"/>
    </location>
</feature>
<sequence length="629" mass="69394">MISKRGGARTRAVIFASLYGILLESIIEWVLVLYLYGIGQVDSKMTPSLVLSLAASFFSVPLIVLHSILAWQYNQIAGFGMQKTMLHTACTYILRFTILAWLAASVAGLIVVSQRPTCLAEGAGTGYWDSGTSCELHRAVIIVAVVSFATVCSFFCSRELCDRPYDVSLLGVYKQSQRMRDGSVSSGSSWESETLKNDILYLCRRPHLGSNHRGLYWSSSDVSASDSPIRPPSLRYPSSACLRPQLRINTNPPSISGDVSYRSVISPDDVSSRMSPSEQSIAPDFHNLSRASTLVTRQSTIIDHHPPHSVIAELPATPEVPPIPEKYIHKRAKSSISSLRRFLPKALPFSLPLSADPQIRALTDPEAQRNANPPTTCFSAPQLAVAAPVISASAASSAPVPEAERSGKGLSSMKQGLTHERSMTMNSADAPEVVQPEPLHVRRSRTSYVAPSRSIYHPHHPNYIPGSPNPHMTRPLARAPSHGTATSYLAETERLQRQSPRRSGTLHTTQPSRNDLYQFDQTQIPRHTRSQHRNHQQYSNNHHAGPPQRIGSFRHMPPPPVSRRSNVELLYPSTRRPRSSTFGGMSGFNTLDSIRESTRLSVDEYGDNMYTAELDAKTYRGVNRTGVRA</sequence>
<dbReference type="GeneID" id="34615475"/>
<dbReference type="Proteomes" id="UP000184188">
    <property type="component" value="Unassembled WGS sequence"/>
</dbReference>
<dbReference type="EMBL" id="KV878339">
    <property type="protein sequence ID" value="OJJ48476.1"/>
    <property type="molecule type" value="Genomic_DNA"/>
</dbReference>
<keyword evidence="4" id="KW-1185">Reference proteome</keyword>
<dbReference type="OrthoDB" id="4226885at2759"/>
<feature type="transmembrane region" description="Helical" evidence="2">
    <location>
        <begin position="92"/>
        <end position="112"/>
    </location>
</feature>
<feature type="transmembrane region" description="Helical" evidence="2">
    <location>
        <begin position="49"/>
        <end position="71"/>
    </location>
</feature>
<accession>A0A1L9SMY3</accession>
<proteinExistence type="predicted"/>
<keyword evidence="2" id="KW-0472">Membrane</keyword>
<evidence type="ECO:0000313" key="3">
    <source>
        <dbReference type="EMBL" id="OJJ48476.1"/>
    </source>
</evidence>
<feature type="region of interest" description="Disordered" evidence="1">
    <location>
        <begin position="453"/>
        <end position="557"/>
    </location>
</feature>
<evidence type="ECO:0000256" key="2">
    <source>
        <dbReference type="SAM" id="Phobius"/>
    </source>
</evidence>
<keyword evidence="2" id="KW-1133">Transmembrane helix</keyword>
<gene>
    <name evidence="3" type="ORF">ASPZODRAFT_61778</name>
</gene>
<name>A0A1L9SMY3_9EURO</name>
<protein>
    <submittedName>
        <fullName evidence="3">Uncharacterized protein</fullName>
    </submittedName>
</protein>
<keyword evidence="2" id="KW-0812">Transmembrane</keyword>
<feature type="compositionally biased region" description="Basic residues" evidence="1">
    <location>
        <begin position="526"/>
        <end position="535"/>
    </location>
</feature>
<feature type="compositionally biased region" description="Polar residues" evidence="1">
    <location>
        <begin position="497"/>
        <end position="525"/>
    </location>
</feature>
<dbReference type="AlphaFoldDB" id="A0A1L9SMY3"/>
<feature type="region of interest" description="Disordered" evidence="1">
    <location>
        <begin position="394"/>
        <end position="414"/>
    </location>
</feature>